<protein>
    <submittedName>
        <fullName evidence="2">Uncharacterized protein</fullName>
    </submittedName>
</protein>
<feature type="region of interest" description="Disordered" evidence="1">
    <location>
        <begin position="55"/>
        <end position="78"/>
    </location>
</feature>
<sequence length="144" mass="15702">MAHAGWKGGDGRKFERDTSAWRDRLLLKADRAIEIAVEAGDAALVDNLEAAITPTGIRREETSGGRPGRHESGTMVNSVTNSGADVEVTSNIRIGYFGWAPEDYKLYFKEQDLGTAIIPAAGAMAAARSLAIDRFNQEMKRFTK</sequence>
<feature type="compositionally biased region" description="Basic and acidic residues" evidence="1">
    <location>
        <begin position="57"/>
        <end position="72"/>
    </location>
</feature>
<evidence type="ECO:0000313" key="2">
    <source>
        <dbReference type="EMBL" id="ACY35920.1"/>
    </source>
</evidence>
<dbReference type="RefSeq" id="YP_003359115.1">
    <property type="nucleotide sequence ID" value="NC_013698.1"/>
</dbReference>
<keyword evidence="3" id="KW-1185">Reference proteome</keyword>
<proteinExistence type="predicted"/>
<reference evidence="2 3" key="1">
    <citation type="journal article" date="2010" name="Microbiology">
        <title>The endolysins of bacteriophages CMP1 and CN77 are specific for the lysis of Clavibacter michiganensis strains.</title>
        <authorList>
            <person name="Wittmann J."/>
            <person name="Eichenlaub R."/>
            <person name="Dreiseikelmann B."/>
        </authorList>
    </citation>
    <scope>NUCLEOTIDE SEQUENCE [LARGE SCALE GENOMIC DNA]</scope>
</reference>
<organism evidence="2 3">
    <name type="scientific">Clavibacter phage CMP1</name>
    <dbReference type="NCBI Taxonomy" id="686439"/>
    <lineage>
        <taxon>Viruses</taxon>
        <taxon>Duplodnaviria</taxon>
        <taxon>Heunggongvirae</taxon>
        <taxon>Uroviricota</taxon>
        <taxon>Caudoviricetes</taxon>
        <taxon>Cimpunavirus</taxon>
        <taxon>Cimpunavirus CMP1</taxon>
    </lineage>
</organism>
<name>D0U208_9CAUD</name>
<accession>D0U208</accession>
<gene>
    <name evidence="2" type="ORF">CMP1-24</name>
</gene>
<dbReference type="Proteomes" id="UP000002628">
    <property type="component" value="Segment"/>
</dbReference>
<evidence type="ECO:0000256" key="1">
    <source>
        <dbReference type="SAM" id="MobiDB-lite"/>
    </source>
</evidence>
<dbReference type="GeneID" id="8684210"/>
<evidence type="ECO:0000313" key="3">
    <source>
        <dbReference type="Proteomes" id="UP000002628"/>
    </source>
</evidence>
<dbReference type="KEGG" id="vg:8684210"/>
<dbReference type="EMBL" id="GQ241246">
    <property type="protein sequence ID" value="ACY35920.1"/>
    <property type="molecule type" value="Genomic_DNA"/>
</dbReference>